<evidence type="ECO:0000256" key="1">
    <source>
        <dbReference type="SAM" id="Coils"/>
    </source>
</evidence>
<evidence type="ECO:0000313" key="4">
    <source>
        <dbReference type="Proteomes" id="UP001052739"/>
    </source>
</evidence>
<reference evidence="3" key="1">
    <citation type="submission" date="2024-05" db="EMBL/GenBank/DDBJ databases">
        <title>Whole genome shotgun sequence of Streptomyces hydrogenans NBRC 13475.</title>
        <authorList>
            <person name="Komaki H."/>
            <person name="Tamura T."/>
        </authorList>
    </citation>
    <scope>NUCLEOTIDE SEQUENCE</scope>
    <source>
        <strain evidence="3">NBRC 13475</strain>
    </source>
</reference>
<sequence length="861" mass="92209">MSAVAASAAVLPRSRTGSAGGTSRRRLRSVPAQAGPVPERAAGHPLSLGRDARARLGGAVRSLLDAAGLEGASDAARLAVLVLASRTPSENGVVKIHTSELGRWLGMSASYTASAVVSELRRSGVVSVETEKGEYREDIGLECKVLPLWAAQGVVGHRLNLAKKEYATLQRLFEAVMAPGWKHRDGSVTPAGLIGTRTGRGAATDRLALLLLVLEARESGRVRQCGGTVDTKRGRAAVTVARLLGCSASAGERVLERLEDRELVLRVRLRTASKMAHRTRLMVPAVAAAHGRTVADDVQEDRAEDREPDFSDPDATAGPSEVLEGASEPQVSGLSVTDEPDVADPDVAAALHTDHPHLGSPVVPPQLSGGFSGEGRGTEGRRPRRACMREDQHADGESAVAGSGSPVAGADPLRGEKPKESPVDGHEQAGGVAAGAGARLTVVGGRKTQQQGRSELPADLDLRVALAPVSWLWTKLNRWQQDQVVKTAKVELAQLRQVLEWAGQAPSVLAARLTSRLEETGGEALIARPYGWITHRGLVRRPSCSDVRCDDGARLDTGADCDNCANVLHSRRAWRARITSTVAEEMPGLDEYERRRVVEARMREYAAVEAADYVYRREQAQAEQVRRAAARAEADARAAAERERADSEAAARRVLPCEECGRANSDGRCDACRYQRAAQELLAEAESLSAAAVDPADSEGIRRAVGDTREILGVLMGEARQRFLTAHVPSGTPGEQDTVRDVIAYAELEVLKEVVPQIRQSALRALAACQQATAEADRVYATERARRWDWPDASEADVIAAARQSAQQARARTAEHLLAVRLDQLSGQNPTRDAKATASDSRAQRLAEYARPCTARRGVEA</sequence>
<feature type="compositionally biased region" description="Basic and acidic residues" evidence="2">
    <location>
        <begin position="300"/>
        <end position="309"/>
    </location>
</feature>
<dbReference type="Proteomes" id="UP001052739">
    <property type="component" value="Unassembled WGS sequence"/>
</dbReference>
<evidence type="ECO:0000256" key="2">
    <source>
        <dbReference type="SAM" id="MobiDB-lite"/>
    </source>
</evidence>
<accession>A0ABQ3P606</accession>
<evidence type="ECO:0000313" key="3">
    <source>
        <dbReference type="EMBL" id="GHI20459.1"/>
    </source>
</evidence>
<feature type="compositionally biased region" description="Low complexity" evidence="2">
    <location>
        <begin position="397"/>
        <end position="410"/>
    </location>
</feature>
<name>A0ABQ3P606_9ACTN</name>
<organism evidence="3 4">
    <name type="scientific">Streptomyces hydrogenans</name>
    <dbReference type="NCBI Taxonomy" id="1873719"/>
    <lineage>
        <taxon>Bacteria</taxon>
        <taxon>Bacillati</taxon>
        <taxon>Actinomycetota</taxon>
        <taxon>Actinomycetes</taxon>
        <taxon>Kitasatosporales</taxon>
        <taxon>Streptomycetaceae</taxon>
        <taxon>Streptomyces</taxon>
    </lineage>
</organism>
<feature type="region of interest" description="Disordered" evidence="2">
    <location>
        <begin position="288"/>
        <end position="430"/>
    </location>
</feature>
<gene>
    <name evidence="3" type="ORF">Shyd_18300</name>
</gene>
<feature type="coiled-coil region" evidence="1">
    <location>
        <begin position="615"/>
        <end position="642"/>
    </location>
</feature>
<protein>
    <recommendedName>
        <fullName evidence="5">Helix-turn-helix domain-containing protein</fullName>
    </recommendedName>
</protein>
<proteinExistence type="predicted"/>
<dbReference type="EMBL" id="BNDW01000014">
    <property type="protein sequence ID" value="GHI20459.1"/>
    <property type="molecule type" value="Genomic_DNA"/>
</dbReference>
<evidence type="ECO:0008006" key="5">
    <source>
        <dbReference type="Google" id="ProtNLM"/>
    </source>
</evidence>
<keyword evidence="4" id="KW-1185">Reference proteome</keyword>
<feature type="region of interest" description="Disordered" evidence="2">
    <location>
        <begin position="1"/>
        <end position="48"/>
    </location>
</feature>
<keyword evidence="1" id="KW-0175">Coiled coil</keyword>
<feature type="compositionally biased region" description="Basic and acidic residues" evidence="2">
    <location>
        <begin position="376"/>
        <end position="396"/>
    </location>
</feature>
<feature type="compositionally biased region" description="Basic and acidic residues" evidence="2">
    <location>
        <begin position="413"/>
        <end position="427"/>
    </location>
</feature>
<comment type="caution">
    <text evidence="3">The sequence shown here is derived from an EMBL/GenBank/DDBJ whole genome shotgun (WGS) entry which is preliminary data.</text>
</comment>